<keyword evidence="4" id="KW-0575">Peroxidase</keyword>
<keyword evidence="6 12" id="KW-0067">ATP-binding</keyword>
<dbReference type="InterPro" id="IPR013766">
    <property type="entry name" value="Thioredoxin_domain"/>
</dbReference>
<evidence type="ECO:0000256" key="10">
    <source>
        <dbReference type="ARBA" id="ARBA00032077"/>
    </source>
</evidence>
<dbReference type="GO" id="GO:0005524">
    <property type="term" value="F:ATP binding"/>
    <property type="evidence" value="ECO:0007669"/>
    <property type="project" value="UniProtKB-UniRule"/>
</dbReference>
<evidence type="ECO:0000256" key="9">
    <source>
        <dbReference type="ARBA" id="ARBA00023284"/>
    </source>
</evidence>
<dbReference type="PROSITE" id="PS00108">
    <property type="entry name" value="PROTEIN_KINASE_ST"/>
    <property type="match status" value="1"/>
</dbReference>
<dbReference type="Gene3D" id="1.10.510.10">
    <property type="entry name" value="Transferase(Phosphotransferase) domain 1"/>
    <property type="match status" value="1"/>
</dbReference>
<evidence type="ECO:0000256" key="2">
    <source>
        <dbReference type="ARBA" id="ARBA00013021"/>
    </source>
</evidence>
<keyword evidence="7" id="KW-0049">Antioxidant</keyword>
<dbReference type="Pfam" id="PF00578">
    <property type="entry name" value="AhpC-TSA"/>
    <property type="match status" value="1"/>
</dbReference>
<evidence type="ECO:0000256" key="6">
    <source>
        <dbReference type="ARBA" id="ARBA00022840"/>
    </source>
</evidence>
<evidence type="ECO:0000256" key="5">
    <source>
        <dbReference type="ARBA" id="ARBA00022741"/>
    </source>
</evidence>
<keyword evidence="9" id="KW-0676">Redox-active center</keyword>
<accession>A0A1I3RKM0</accession>
<dbReference type="Gene3D" id="3.30.200.20">
    <property type="entry name" value="Phosphorylase Kinase, domain 1"/>
    <property type="match status" value="1"/>
</dbReference>
<evidence type="ECO:0000259" key="13">
    <source>
        <dbReference type="PROSITE" id="PS50011"/>
    </source>
</evidence>
<dbReference type="InterPro" id="IPR011009">
    <property type="entry name" value="Kinase-like_dom_sf"/>
</dbReference>
<dbReference type="PROSITE" id="PS00107">
    <property type="entry name" value="PROTEIN_KINASE_ATP"/>
    <property type="match status" value="1"/>
</dbReference>
<dbReference type="SMART" id="SM00220">
    <property type="entry name" value="S_TKc"/>
    <property type="match status" value="1"/>
</dbReference>
<dbReference type="RefSeq" id="WP_175517732.1">
    <property type="nucleotide sequence ID" value="NZ_FOQD01000021.1"/>
</dbReference>
<evidence type="ECO:0000256" key="4">
    <source>
        <dbReference type="ARBA" id="ARBA00022559"/>
    </source>
</evidence>
<dbReference type="PROSITE" id="PS51352">
    <property type="entry name" value="THIOREDOXIN_2"/>
    <property type="match status" value="1"/>
</dbReference>
<keyword evidence="5 12" id="KW-0547">Nucleotide-binding</keyword>
<comment type="subunit">
    <text evidence="1">Homodimer; disulfide-linked, upon oxidation. 5 homodimers assemble to form a ring-like decamer.</text>
</comment>
<dbReference type="GO" id="GO:0005829">
    <property type="term" value="C:cytosol"/>
    <property type="evidence" value="ECO:0007669"/>
    <property type="project" value="TreeGrafter"/>
</dbReference>
<feature type="binding site" evidence="12">
    <location>
        <position position="241"/>
    </location>
    <ligand>
        <name>ATP</name>
        <dbReference type="ChEBI" id="CHEBI:30616"/>
    </ligand>
</feature>
<name>A0A1I3RKM0_9PLAN</name>
<dbReference type="GO" id="GO:0006979">
    <property type="term" value="P:response to oxidative stress"/>
    <property type="evidence" value="ECO:0007669"/>
    <property type="project" value="TreeGrafter"/>
</dbReference>
<dbReference type="InterPro" id="IPR008271">
    <property type="entry name" value="Ser/Thr_kinase_AS"/>
</dbReference>
<keyword evidence="8" id="KW-0560">Oxidoreductase</keyword>
<dbReference type="InterPro" id="IPR050217">
    <property type="entry name" value="Peroxiredoxin"/>
</dbReference>
<keyword evidence="16" id="KW-1185">Reference proteome</keyword>
<proteinExistence type="predicted"/>
<dbReference type="Pfam" id="PF00069">
    <property type="entry name" value="Pkinase"/>
    <property type="match status" value="1"/>
</dbReference>
<dbReference type="AlphaFoldDB" id="A0A1I3RKM0"/>
<evidence type="ECO:0000256" key="7">
    <source>
        <dbReference type="ARBA" id="ARBA00022862"/>
    </source>
</evidence>
<dbReference type="SUPFAM" id="SSF52833">
    <property type="entry name" value="Thioredoxin-like"/>
    <property type="match status" value="1"/>
</dbReference>
<evidence type="ECO:0000256" key="11">
    <source>
        <dbReference type="ARBA" id="ARBA00047572"/>
    </source>
</evidence>
<dbReference type="GO" id="GO:0102039">
    <property type="term" value="F:NADH-dependent peroxiredoxin activity"/>
    <property type="evidence" value="ECO:0007669"/>
    <property type="project" value="UniProtKB-EC"/>
</dbReference>
<feature type="domain" description="Thioredoxin" evidence="14">
    <location>
        <begin position="22"/>
        <end position="182"/>
    </location>
</feature>
<dbReference type="InterPro" id="IPR000866">
    <property type="entry name" value="AhpC/TSA"/>
</dbReference>
<evidence type="ECO:0000256" key="1">
    <source>
        <dbReference type="ARBA" id="ARBA00011654"/>
    </source>
</evidence>
<comment type="catalytic activity">
    <reaction evidence="11">
        <text>a hydroperoxide + NADH + H(+) = an alcohol + NAD(+) + H2O</text>
        <dbReference type="Rhea" id="RHEA:62628"/>
        <dbReference type="ChEBI" id="CHEBI:15377"/>
        <dbReference type="ChEBI" id="CHEBI:15378"/>
        <dbReference type="ChEBI" id="CHEBI:30879"/>
        <dbReference type="ChEBI" id="CHEBI:35924"/>
        <dbReference type="ChEBI" id="CHEBI:57540"/>
        <dbReference type="ChEBI" id="CHEBI:57945"/>
        <dbReference type="EC" id="1.11.1.26"/>
    </reaction>
</comment>
<evidence type="ECO:0000313" key="16">
    <source>
        <dbReference type="Proteomes" id="UP000199518"/>
    </source>
</evidence>
<dbReference type="GO" id="GO:0033554">
    <property type="term" value="P:cellular response to stress"/>
    <property type="evidence" value="ECO:0007669"/>
    <property type="project" value="TreeGrafter"/>
</dbReference>
<dbReference type="CDD" id="cd03015">
    <property type="entry name" value="PRX_Typ2cys"/>
    <property type="match status" value="1"/>
</dbReference>
<sequence length="491" mass="53132">MSGLKIESAALRMDPPHAVTFAQVGHPAPHFEMFIVSSDETDARLRRLADGLGTWQILLFYPRDFSFVCPTELTAFSARIEEFRLRDCDVLGVSVDSIEMHREWLSTPPREGGLGPLRYPLAADPVGEVARRYGVWDAEKEVALRGLFIIDPQGVLQYSVVHNLSVGRSTDEILRVIDALQAGGLCPAGWTRADGQLDPESLLRPGTALGHYRIRKQLGAGSFGNVFEAWDSRLERPVALKILHANGAHARSVAMHEARAAARLNHPNVCTIYSVDEEDGLPMIAMELLDGPSLAVLLSQRPLDESQMLQLMQGLAAGAAAAHQQGILHGDLKPANIVVGSNGQPKILDFGLSTRRQSTGAFVRPAASDGHGDLSHAYADSTVLVAAQEDGQFPTISGTPAYMSPEQATGQAAGPASDVFALGLIFYELVTGRRGLDDSSPVAIVVRLQNDDIATDLNAQLPARWQPLITPMLDRFPANRPEISKVVEQLS</sequence>
<dbReference type="PANTHER" id="PTHR10681:SF121">
    <property type="entry name" value="ALKYL HYDROPEROXIDE REDUCTASE C"/>
    <property type="match status" value="1"/>
</dbReference>
<reference evidence="16" key="1">
    <citation type="submission" date="2016-10" db="EMBL/GenBank/DDBJ databases">
        <authorList>
            <person name="Varghese N."/>
            <person name="Submissions S."/>
        </authorList>
    </citation>
    <scope>NUCLEOTIDE SEQUENCE [LARGE SCALE GENOMIC DNA]</scope>
    <source>
        <strain evidence="16">DSM 26348</strain>
    </source>
</reference>
<dbReference type="Gene3D" id="3.40.30.10">
    <property type="entry name" value="Glutaredoxin"/>
    <property type="match status" value="1"/>
</dbReference>
<organism evidence="15 16">
    <name type="scientific">Planctomicrobium piriforme</name>
    <dbReference type="NCBI Taxonomy" id="1576369"/>
    <lineage>
        <taxon>Bacteria</taxon>
        <taxon>Pseudomonadati</taxon>
        <taxon>Planctomycetota</taxon>
        <taxon>Planctomycetia</taxon>
        <taxon>Planctomycetales</taxon>
        <taxon>Planctomycetaceae</taxon>
        <taxon>Planctomicrobium</taxon>
    </lineage>
</organism>
<dbReference type="GO" id="GO:0045454">
    <property type="term" value="P:cell redox homeostasis"/>
    <property type="evidence" value="ECO:0007669"/>
    <property type="project" value="TreeGrafter"/>
</dbReference>
<dbReference type="GO" id="GO:0042744">
    <property type="term" value="P:hydrogen peroxide catabolic process"/>
    <property type="evidence" value="ECO:0007669"/>
    <property type="project" value="TreeGrafter"/>
</dbReference>
<feature type="domain" description="Protein kinase" evidence="13">
    <location>
        <begin position="212"/>
        <end position="491"/>
    </location>
</feature>
<dbReference type="STRING" id="1576369.SAMN05421753_12145"/>
<evidence type="ECO:0000259" key="14">
    <source>
        <dbReference type="PROSITE" id="PS51352"/>
    </source>
</evidence>
<dbReference type="PANTHER" id="PTHR10681">
    <property type="entry name" value="THIOREDOXIN PEROXIDASE"/>
    <property type="match status" value="1"/>
</dbReference>
<dbReference type="GO" id="GO:0008379">
    <property type="term" value="F:thioredoxin peroxidase activity"/>
    <property type="evidence" value="ECO:0007669"/>
    <property type="project" value="TreeGrafter"/>
</dbReference>
<gene>
    <name evidence="15" type="ORF">SAMN05421753_12145</name>
</gene>
<dbReference type="InterPro" id="IPR017441">
    <property type="entry name" value="Protein_kinase_ATP_BS"/>
</dbReference>
<evidence type="ECO:0000313" key="15">
    <source>
        <dbReference type="EMBL" id="SFJ47133.1"/>
    </source>
</evidence>
<evidence type="ECO:0000256" key="3">
    <source>
        <dbReference type="ARBA" id="ARBA00017462"/>
    </source>
</evidence>
<dbReference type="InterPro" id="IPR036249">
    <property type="entry name" value="Thioredoxin-like_sf"/>
</dbReference>
<dbReference type="InterPro" id="IPR000719">
    <property type="entry name" value="Prot_kinase_dom"/>
</dbReference>
<evidence type="ECO:0000256" key="8">
    <source>
        <dbReference type="ARBA" id="ARBA00023002"/>
    </source>
</evidence>
<evidence type="ECO:0000256" key="12">
    <source>
        <dbReference type="PROSITE-ProRule" id="PRU10141"/>
    </source>
</evidence>
<dbReference type="CDD" id="cd14014">
    <property type="entry name" value="STKc_PknB_like"/>
    <property type="match status" value="1"/>
</dbReference>
<protein>
    <recommendedName>
        <fullName evidence="3">Alkyl hydroperoxide reductase C</fullName>
        <ecNumber evidence="2">1.11.1.26</ecNumber>
    </recommendedName>
    <alternativeName>
        <fullName evidence="10">Peroxiredoxin</fullName>
    </alternativeName>
</protein>
<dbReference type="SUPFAM" id="SSF56112">
    <property type="entry name" value="Protein kinase-like (PK-like)"/>
    <property type="match status" value="1"/>
</dbReference>
<dbReference type="EC" id="1.11.1.26" evidence="2"/>
<dbReference type="EMBL" id="FOQD01000021">
    <property type="protein sequence ID" value="SFJ47133.1"/>
    <property type="molecule type" value="Genomic_DNA"/>
</dbReference>
<dbReference type="Proteomes" id="UP000199518">
    <property type="component" value="Unassembled WGS sequence"/>
</dbReference>
<dbReference type="PROSITE" id="PS50011">
    <property type="entry name" value="PROTEIN_KINASE_DOM"/>
    <property type="match status" value="1"/>
</dbReference>
<dbReference type="GO" id="GO:0004672">
    <property type="term" value="F:protein kinase activity"/>
    <property type="evidence" value="ECO:0007669"/>
    <property type="project" value="InterPro"/>
</dbReference>